<dbReference type="GO" id="GO:0016780">
    <property type="term" value="F:phosphotransferase activity, for other substituted phosphate groups"/>
    <property type="evidence" value="ECO:0007669"/>
    <property type="project" value="InterPro"/>
</dbReference>
<keyword evidence="1 2" id="KW-0808">Transferase</keyword>
<feature type="transmembrane region" description="Helical" evidence="3">
    <location>
        <begin position="108"/>
        <end position="129"/>
    </location>
</feature>
<name>A0A8K0Y2F0_9RHOB</name>
<feature type="transmembrane region" description="Helical" evidence="3">
    <location>
        <begin position="141"/>
        <end position="160"/>
    </location>
</feature>
<evidence type="ECO:0000256" key="3">
    <source>
        <dbReference type="SAM" id="Phobius"/>
    </source>
</evidence>
<evidence type="ECO:0000313" key="5">
    <source>
        <dbReference type="Proteomes" id="UP000648908"/>
    </source>
</evidence>
<dbReference type="Proteomes" id="UP000648908">
    <property type="component" value="Unassembled WGS sequence"/>
</dbReference>
<dbReference type="Pfam" id="PF01066">
    <property type="entry name" value="CDP-OH_P_transf"/>
    <property type="match status" value="1"/>
</dbReference>
<comment type="caution">
    <text evidence="4">The sequence shown here is derived from an EMBL/GenBank/DDBJ whole genome shotgun (WGS) entry which is preliminary data.</text>
</comment>
<organism evidence="4 5">
    <name type="scientific">Szabonella alba</name>
    <dbReference type="NCBI Taxonomy" id="2804194"/>
    <lineage>
        <taxon>Bacteria</taxon>
        <taxon>Pseudomonadati</taxon>
        <taxon>Pseudomonadota</taxon>
        <taxon>Alphaproteobacteria</taxon>
        <taxon>Rhodobacterales</taxon>
        <taxon>Paracoccaceae</taxon>
        <taxon>Szabonella</taxon>
    </lineage>
</organism>
<comment type="similarity">
    <text evidence="2">Belongs to the CDP-alcohol phosphatidyltransferase class-I family.</text>
</comment>
<dbReference type="GO" id="GO:0008654">
    <property type="term" value="P:phospholipid biosynthetic process"/>
    <property type="evidence" value="ECO:0007669"/>
    <property type="project" value="InterPro"/>
</dbReference>
<keyword evidence="5" id="KW-1185">Reference proteome</keyword>
<evidence type="ECO:0000313" key="4">
    <source>
        <dbReference type="EMBL" id="MBL4919247.1"/>
    </source>
</evidence>
<gene>
    <name evidence="4" type="ORF">JL811_18670</name>
</gene>
<reference evidence="4" key="1">
    <citation type="submission" date="2021-01" db="EMBL/GenBank/DDBJ databases">
        <title>Tabrizicola alba sp. nov. a motile alkaliphilic bacterium isolated from a soda lake.</title>
        <authorList>
            <person name="Szuroczki S."/>
            <person name="Abbaszade G."/>
            <person name="Schumann P."/>
            <person name="Toth E."/>
        </authorList>
    </citation>
    <scope>NUCLEOTIDE SEQUENCE</scope>
    <source>
        <strain evidence="4">DMG-N-6</strain>
    </source>
</reference>
<dbReference type="EMBL" id="JAESVN010000015">
    <property type="protein sequence ID" value="MBL4919247.1"/>
    <property type="molecule type" value="Genomic_DNA"/>
</dbReference>
<feature type="transmembrane region" description="Helical" evidence="3">
    <location>
        <begin position="223"/>
        <end position="244"/>
    </location>
</feature>
<sequence>MAQLRSAARSSPSPQGTDVSQFAGSQLARLGMAFVVLTWGGAIWLGAAPGGFALATGGYALGLGLTLTLFRRGFPHPTLGACNMVTLARLALTAALLAPLASGPAPPMAMFTLAMIALSLDGLDGWLARRAAWVSGFGARFDMEVDSGLALLLALNAWAAGMAGPAVLLLGLPRYLFAAALLMFPWADRPLPDRFSRKAVCVAQIAGLMALQLPLFSGIPAQMIVAAVSVALIWSFGRDVVWLWRTRA</sequence>
<accession>A0A8K0Y2F0</accession>
<keyword evidence="3" id="KW-0812">Transmembrane</keyword>
<evidence type="ECO:0000256" key="2">
    <source>
        <dbReference type="RuleBase" id="RU003750"/>
    </source>
</evidence>
<dbReference type="RefSeq" id="WP_202690228.1">
    <property type="nucleotide sequence ID" value="NZ_JAESVN010000015.1"/>
</dbReference>
<dbReference type="GO" id="GO:0016020">
    <property type="term" value="C:membrane"/>
    <property type="evidence" value="ECO:0007669"/>
    <property type="project" value="InterPro"/>
</dbReference>
<evidence type="ECO:0000256" key="1">
    <source>
        <dbReference type="ARBA" id="ARBA00022679"/>
    </source>
</evidence>
<feature type="transmembrane region" description="Helical" evidence="3">
    <location>
        <begin position="51"/>
        <end position="70"/>
    </location>
</feature>
<feature type="transmembrane region" description="Helical" evidence="3">
    <location>
        <begin position="27"/>
        <end position="45"/>
    </location>
</feature>
<keyword evidence="3" id="KW-0472">Membrane</keyword>
<feature type="transmembrane region" description="Helical" evidence="3">
    <location>
        <begin position="82"/>
        <end position="102"/>
    </location>
</feature>
<keyword evidence="3" id="KW-1133">Transmembrane helix</keyword>
<dbReference type="InterPro" id="IPR000462">
    <property type="entry name" value="CDP-OH_P_trans"/>
</dbReference>
<dbReference type="InterPro" id="IPR048254">
    <property type="entry name" value="CDP_ALCOHOL_P_TRANSF_CS"/>
</dbReference>
<protein>
    <submittedName>
        <fullName evidence="4">CDP-alcohol phosphatidyltransferase family protein</fullName>
    </submittedName>
</protein>
<dbReference type="PROSITE" id="PS00379">
    <property type="entry name" value="CDP_ALCOHOL_P_TRANSF"/>
    <property type="match status" value="1"/>
</dbReference>
<proteinExistence type="inferred from homology"/>
<dbReference type="InterPro" id="IPR043130">
    <property type="entry name" value="CDP-OH_PTrfase_TM_dom"/>
</dbReference>
<dbReference type="Gene3D" id="1.20.120.1760">
    <property type="match status" value="1"/>
</dbReference>
<dbReference type="AlphaFoldDB" id="A0A8K0Y2F0"/>